<dbReference type="EMBL" id="CAUYUJ010009668">
    <property type="protein sequence ID" value="CAK0827367.1"/>
    <property type="molecule type" value="Genomic_DNA"/>
</dbReference>
<reference evidence="2" key="1">
    <citation type="submission" date="2023-10" db="EMBL/GenBank/DDBJ databases">
        <authorList>
            <person name="Chen Y."/>
            <person name="Shah S."/>
            <person name="Dougan E. K."/>
            <person name="Thang M."/>
            <person name="Chan C."/>
        </authorList>
    </citation>
    <scope>NUCLEOTIDE SEQUENCE [LARGE SCALE GENOMIC DNA]</scope>
</reference>
<feature type="compositionally biased region" description="Low complexity" evidence="1">
    <location>
        <begin position="224"/>
        <end position="265"/>
    </location>
</feature>
<keyword evidence="3" id="KW-1185">Reference proteome</keyword>
<feature type="compositionally biased region" description="Low complexity" evidence="1">
    <location>
        <begin position="199"/>
        <end position="215"/>
    </location>
</feature>
<evidence type="ECO:0000256" key="1">
    <source>
        <dbReference type="SAM" id="MobiDB-lite"/>
    </source>
</evidence>
<protein>
    <submittedName>
        <fullName evidence="2">Uncharacterized protein</fullName>
    </submittedName>
</protein>
<organism evidence="2 3">
    <name type="scientific">Prorocentrum cordatum</name>
    <dbReference type="NCBI Taxonomy" id="2364126"/>
    <lineage>
        <taxon>Eukaryota</taxon>
        <taxon>Sar</taxon>
        <taxon>Alveolata</taxon>
        <taxon>Dinophyceae</taxon>
        <taxon>Prorocentrales</taxon>
        <taxon>Prorocentraceae</taxon>
        <taxon>Prorocentrum</taxon>
    </lineage>
</organism>
<feature type="compositionally biased region" description="Low complexity" evidence="1">
    <location>
        <begin position="109"/>
        <end position="118"/>
    </location>
</feature>
<comment type="caution">
    <text evidence="2">The sequence shown here is derived from an EMBL/GenBank/DDBJ whole genome shotgun (WGS) entry which is preliminary data.</text>
</comment>
<dbReference type="Proteomes" id="UP001189429">
    <property type="component" value="Unassembled WGS sequence"/>
</dbReference>
<name>A0ABN9S7J5_9DINO</name>
<evidence type="ECO:0000313" key="3">
    <source>
        <dbReference type="Proteomes" id="UP001189429"/>
    </source>
</evidence>
<gene>
    <name evidence="2" type="ORF">PCOR1329_LOCUS26936</name>
</gene>
<evidence type="ECO:0000313" key="2">
    <source>
        <dbReference type="EMBL" id="CAK0827367.1"/>
    </source>
</evidence>
<feature type="region of interest" description="Disordered" evidence="1">
    <location>
        <begin position="109"/>
        <end position="317"/>
    </location>
</feature>
<accession>A0ABN9S7J5</accession>
<proteinExistence type="predicted"/>
<sequence length="317" mass="32017">MADDAARQRFALPPHVGSSTALGFLPVVDWRAAGPPVPALSDSAAVEAYLEYPRQWQAVFARDCALFWGQERAPRWPEYVAMPSDMQAVTTDEADEAASYVYEEQDAAAHASIDDASSPPTPGSVYASGLHPADLSCNESGRHQPILPQTPKWIPCPQPKSGASSQPLKSAQAAPAAESTGEPEGASSSANAPAAYHGTAASSQPPTPAQAAPAAESVGEPETASSAGQPPAANASAAASSSGEPPSQTPAQAPAADVSPGASSSGPPPQPPAARAITGDRRRGSGVLRASGKCGGRGGKKNPNVQCAGLAMATREG</sequence>
<feature type="non-terminal residue" evidence="2">
    <location>
        <position position="317"/>
    </location>
</feature>